<evidence type="ECO:0000256" key="1">
    <source>
        <dbReference type="SAM" id="Phobius"/>
    </source>
</evidence>
<feature type="transmembrane region" description="Helical" evidence="1">
    <location>
        <begin position="89"/>
        <end position="111"/>
    </location>
</feature>
<accession>A0ABQ3I8V5</accession>
<keyword evidence="3" id="KW-1185">Reference proteome</keyword>
<name>A0ABQ3I8V5_9BACT</name>
<evidence type="ECO:0000313" key="2">
    <source>
        <dbReference type="EMBL" id="GHE74462.1"/>
    </source>
</evidence>
<gene>
    <name evidence="2" type="ORF">GCM10011340_33780</name>
</gene>
<feature type="transmembrane region" description="Helical" evidence="1">
    <location>
        <begin position="117"/>
        <end position="136"/>
    </location>
</feature>
<keyword evidence="1" id="KW-1133">Transmembrane helix</keyword>
<organism evidence="2 3">
    <name type="scientific">Roseivirga thermotolerans</name>
    <dbReference type="NCBI Taxonomy" id="1758176"/>
    <lineage>
        <taxon>Bacteria</taxon>
        <taxon>Pseudomonadati</taxon>
        <taxon>Bacteroidota</taxon>
        <taxon>Cytophagia</taxon>
        <taxon>Cytophagales</taxon>
        <taxon>Roseivirgaceae</taxon>
        <taxon>Roseivirga</taxon>
    </lineage>
</organism>
<dbReference type="Proteomes" id="UP000658258">
    <property type="component" value="Unassembled WGS sequence"/>
</dbReference>
<proteinExistence type="predicted"/>
<protein>
    <submittedName>
        <fullName evidence="2">Uncharacterized protein</fullName>
    </submittedName>
</protein>
<keyword evidence="1" id="KW-0472">Membrane</keyword>
<dbReference type="EMBL" id="BNAG01000005">
    <property type="protein sequence ID" value="GHE74462.1"/>
    <property type="molecule type" value="Genomic_DNA"/>
</dbReference>
<keyword evidence="1" id="KW-0812">Transmembrane</keyword>
<evidence type="ECO:0000313" key="3">
    <source>
        <dbReference type="Proteomes" id="UP000658258"/>
    </source>
</evidence>
<dbReference type="RefSeq" id="WP_189631486.1">
    <property type="nucleotide sequence ID" value="NZ_BNAG01000005.1"/>
</dbReference>
<reference evidence="3" key="1">
    <citation type="journal article" date="2019" name="Int. J. Syst. Evol. Microbiol.">
        <title>The Global Catalogue of Microorganisms (GCM) 10K type strain sequencing project: providing services to taxonomists for standard genome sequencing and annotation.</title>
        <authorList>
            <consortium name="The Broad Institute Genomics Platform"/>
            <consortium name="The Broad Institute Genome Sequencing Center for Infectious Disease"/>
            <person name="Wu L."/>
            <person name="Ma J."/>
        </authorList>
    </citation>
    <scope>NUCLEOTIDE SEQUENCE [LARGE SCALE GENOMIC DNA]</scope>
    <source>
        <strain evidence="3">CGMCC 1.15111</strain>
    </source>
</reference>
<comment type="caution">
    <text evidence="2">The sequence shown here is derived from an EMBL/GenBank/DDBJ whole genome shotgun (WGS) entry which is preliminary data.</text>
</comment>
<sequence length="151" mass="16681">MKDFSLVIEELQVRAEGTNNPHLKEALEKVIALLKHLDQRGLAPQAFSNELATLKKQLAGDTKPSQIRAFYNMLTDRLRKKHGLTVPHFYRNLWMGIGMGVFGVPLGTVFSSLLNNFAFVGIGIPVGMSIGMAIGIQKDHQALAEGRQLNI</sequence>